<keyword evidence="6" id="KW-1185">Reference proteome</keyword>
<feature type="domain" description="HTH luxR-type" evidence="4">
    <location>
        <begin position="2"/>
        <end position="67"/>
    </location>
</feature>
<gene>
    <name evidence="5" type="ORF">EV192_102978</name>
</gene>
<evidence type="ECO:0000256" key="3">
    <source>
        <dbReference type="ARBA" id="ARBA00023163"/>
    </source>
</evidence>
<dbReference type="GO" id="GO:0003677">
    <property type="term" value="F:DNA binding"/>
    <property type="evidence" value="ECO:0007669"/>
    <property type="project" value="UniProtKB-KW"/>
</dbReference>
<keyword evidence="2" id="KW-0238">DNA-binding</keyword>
<keyword evidence="1" id="KW-0805">Transcription regulation</keyword>
<dbReference type="SMART" id="SM00421">
    <property type="entry name" value="HTH_LUXR"/>
    <property type="match status" value="1"/>
</dbReference>
<accession>A0A4R2JZU5</accession>
<name>A0A4R2JZU5_9PSEU</name>
<evidence type="ECO:0000313" key="6">
    <source>
        <dbReference type="Proteomes" id="UP000295680"/>
    </source>
</evidence>
<dbReference type="InterPro" id="IPR000792">
    <property type="entry name" value="Tscrpt_reg_LuxR_C"/>
</dbReference>
<sequence length="74" mass="8398">MPTSSALMPTDREIQVVRLVAAGLSNAQIGERLWISERTAKQHVSNLRRKLRARDRAHLVSLCYQAGWLRVDCP</sequence>
<protein>
    <submittedName>
        <fullName evidence="5">Regulatory LuxR family protein</fullName>
    </submittedName>
</protein>
<dbReference type="PROSITE" id="PS50043">
    <property type="entry name" value="HTH_LUXR_2"/>
    <property type="match status" value="1"/>
</dbReference>
<dbReference type="Pfam" id="PF00196">
    <property type="entry name" value="GerE"/>
    <property type="match status" value="1"/>
</dbReference>
<dbReference type="PANTHER" id="PTHR44688">
    <property type="entry name" value="DNA-BINDING TRANSCRIPTIONAL ACTIVATOR DEVR_DOSR"/>
    <property type="match status" value="1"/>
</dbReference>
<evidence type="ECO:0000313" key="5">
    <source>
        <dbReference type="EMBL" id="TCO62839.1"/>
    </source>
</evidence>
<dbReference type="AlphaFoldDB" id="A0A4R2JZU5"/>
<keyword evidence="3" id="KW-0804">Transcription</keyword>
<evidence type="ECO:0000259" key="4">
    <source>
        <dbReference type="PROSITE" id="PS50043"/>
    </source>
</evidence>
<evidence type="ECO:0000256" key="2">
    <source>
        <dbReference type="ARBA" id="ARBA00023125"/>
    </source>
</evidence>
<dbReference type="OrthoDB" id="46486at2"/>
<dbReference type="PANTHER" id="PTHR44688:SF16">
    <property type="entry name" value="DNA-BINDING TRANSCRIPTIONAL ACTIVATOR DEVR_DOSR"/>
    <property type="match status" value="1"/>
</dbReference>
<dbReference type="InterPro" id="IPR016032">
    <property type="entry name" value="Sig_transdc_resp-reg_C-effctor"/>
</dbReference>
<dbReference type="CDD" id="cd06170">
    <property type="entry name" value="LuxR_C_like"/>
    <property type="match status" value="1"/>
</dbReference>
<comment type="caution">
    <text evidence="5">The sequence shown here is derived from an EMBL/GenBank/DDBJ whole genome shotgun (WGS) entry which is preliminary data.</text>
</comment>
<organism evidence="5 6">
    <name type="scientific">Actinocrispum wychmicini</name>
    <dbReference type="NCBI Taxonomy" id="1213861"/>
    <lineage>
        <taxon>Bacteria</taxon>
        <taxon>Bacillati</taxon>
        <taxon>Actinomycetota</taxon>
        <taxon>Actinomycetes</taxon>
        <taxon>Pseudonocardiales</taxon>
        <taxon>Pseudonocardiaceae</taxon>
        <taxon>Actinocrispum</taxon>
    </lineage>
</organism>
<proteinExistence type="predicted"/>
<dbReference type="Gene3D" id="1.10.10.10">
    <property type="entry name" value="Winged helix-like DNA-binding domain superfamily/Winged helix DNA-binding domain"/>
    <property type="match status" value="1"/>
</dbReference>
<dbReference type="SUPFAM" id="SSF46894">
    <property type="entry name" value="C-terminal effector domain of the bipartite response regulators"/>
    <property type="match status" value="1"/>
</dbReference>
<dbReference type="EMBL" id="SLWS01000002">
    <property type="protein sequence ID" value="TCO62839.1"/>
    <property type="molecule type" value="Genomic_DNA"/>
</dbReference>
<evidence type="ECO:0000256" key="1">
    <source>
        <dbReference type="ARBA" id="ARBA00023015"/>
    </source>
</evidence>
<dbReference type="PRINTS" id="PR00038">
    <property type="entry name" value="HTHLUXR"/>
</dbReference>
<dbReference type="InterPro" id="IPR036388">
    <property type="entry name" value="WH-like_DNA-bd_sf"/>
</dbReference>
<dbReference type="GO" id="GO:0006355">
    <property type="term" value="P:regulation of DNA-templated transcription"/>
    <property type="evidence" value="ECO:0007669"/>
    <property type="project" value="InterPro"/>
</dbReference>
<dbReference type="RefSeq" id="WP_132114908.1">
    <property type="nucleotide sequence ID" value="NZ_SLWS01000002.1"/>
</dbReference>
<dbReference type="Proteomes" id="UP000295680">
    <property type="component" value="Unassembled WGS sequence"/>
</dbReference>
<reference evidence="5 6" key="1">
    <citation type="submission" date="2019-03" db="EMBL/GenBank/DDBJ databases">
        <title>Genomic Encyclopedia of Type Strains, Phase IV (KMG-IV): sequencing the most valuable type-strain genomes for metagenomic binning, comparative biology and taxonomic classification.</title>
        <authorList>
            <person name="Goeker M."/>
        </authorList>
    </citation>
    <scope>NUCLEOTIDE SEQUENCE [LARGE SCALE GENOMIC DNA]</scope>
    <source>
        <strain evidence="5 6">DSM 45934</strain>
    </source>
</reference>